<dbReference type="Gene3D" id="4.10.60.10">
    <property type="entry name" value="Zinc finger, CCHC-type"/>
    <property type="match status" value="1"/>
</dbReference>
<name>A0A9D4SXY7_RHISA</name>
<dbReference type="SUPFAM" id="SSF57756">
    <property type="entry name" value="Retrovirus zinc finger-like domains"/>
    <property type="match status" value="1"/>
</dbReference>
<reference evidence="1" key="2">
    <citation type="submission" date="2021-09" db="EMBL/GenBank/DDBJ databases">
        <authorList>
            <person name="Jia N."/>
            <person name="Wang J."/>
            <person name="Shi W."/>
            <person name="Du L."/>
            <person name="Sun Y."/>
            <person name="Zhan W."/>
            <person name="Jiang J."/>
            <person name="Wang Q."/>
            <person name="Zhang B."/>
            <person name="Ji P."/>
            <person name="Sakyi L.B."/>
            <person name="Cui X."/>
            <person name="Yuan T."/>
            <person name="Jiang B."/>
            <person name="Yang W."/>
            <person name="Lam T.T.-Y."/>
            <person name="Chang Q."/>
            <person name="Ding S."/>
            <person name="Wang X."/>
            <person name="Zhu J."/>
            <person name="Ruan X."/>
            <person name="Zhao L."/>
            <person name="Wei J."/>
            <person name="Que T."/>
            <person name="Du C."/>
            <person name="Cheng J."/>
            <person name="Dai P."/>
            <person name="Han X."/>
            <person name="Huang E."/>
            <person name="Gao Y."/>
            <person name="Liu J."/>
            <person name="Shao H."/>
            <person name="Ye R."/>
            <person name="Li L."/>
            <person name="Wei W."/>
            <person name="Wang X."/>
            <person name="Wang C."/>
            <person name="Huo Q."/>
            <person name="Li W."/>
            <person name="Guo W."/>
            <person name="Chen H."/>
            <person name="Chen S."/>
            <person name="Zhou L."/>
            <person name="Zhou L."/>
            <person name="Ni X."/>
            <person name="Tian J."/>
            <person name="Zhou Y."/>
            <person name="Sheng Y."/>
            <person name="Liu T."/>
            <person name="Pan Y."/>
            <person name="Xia L."/>
            <person name="Li J."/>
            <person name="Zhao F."/>
            <person name="Cao W."/>
        </authorList>
    </citation>
    <scope>NUCLEOTIDE SEQUENCE</scope>
    <source>
        <strain evidence="1">Rsan-2018</strain>
        <tissue evidence="1">Larvae</tissue>
    </source>
</reference>
<dbReference type="EMBL" id="JABSTV010001250">
    <property type="protein sequence ID" value="KAH7956134.1"/>
    <property type="molecule type" value="Genomic_DNA"/>
</dbReference>
<reference evidence="1" key="1">
    <citation type="journal article" date="2020" name="Cell">
        <title>Large-Scale Comparative Analyses of Tick Genomes Elucidate Their Genetic Diversity and Vector Capacities.</title>
        <authorList>
            <consortium name="Tick Genome and Microbiome Consortium (TIGMIC)"/>
            <person name="Jia N."/>
            <person name="Wang J."/>
            <person name="Shi W."/>
            <person name="Du L."/>
            <person name="Sun Y."/>
            <person name="Zhan W."/>
            <person name="Jiang J.F."/>
            <person name="Wang Q."/>
            <person name="Zhang B."/>
            <person name="Ji P."/>
            <person name="Bell-Sakyi L."/>
            <person name="Cui X.M."/>
            <person name="Yuan T.T."/>
            <person name="Jiang B.G."/>
            <person name="Yang W.F."/>
            <person name="Lam T.T."/>
            <person name="Chang Q.C."/>
            <person name="Ding S.J."/>
            <person name="Wang X.J."/>
            <person name="Zhu J.G."/>
            <person name="Ruan X.D."/>
            <person name="Zhao L."/>
            <person name="Wei J.T."/>
            <person name="Ye R.Z."/>
            <person name="Que T.C."/>
            <person name="Du C.H."/>
            <person name="Zhou Y.H."/>
            <person name="Cheng J.X."/>
            <person name="Dai P.F."/>
            <person name="Guo W.B."/>
            <person name="Han X.H."/>
            <person name="Huang E.J."/>
            <person name="Li L.F."/>
            <person name="Wei W."/>
            <person name="Gao Y.C."/>
            <person name="Liu J.Z."/>
            <person name="Shao H.Z."/>
            <person name="Wang X."/>
            <person name="Wang C.C."/>
            <person name="Yang T.C."/>
            <person name="Huo Q.B."/>
            <person name="Li W."/>
            <person name="Chen H.Y."/>
            <person name="Chen S.E."/>
            <person name="Zhou L.G."/>
            <person name="Ni X.B."/>
            <person name="Tian J.H."/>
            <person name="Sheng Y."/>
            <person name="Liu T."/>
            <person name="Pan Y.S."/>
            <person name="Xia L.Y."/>
            <person name="Li J."/>
            <person name="Zhao F."/>
            <person name="Cao W.C."/>
        </authorList>
    </citation>
    <scope>NUCLEOTIDE SEQUENCE</scope>
    <source>
        <strain evidence="1">Rsan-2018</strain>
    </source>
</reference>
<accession>A0A9D4SXY7</accession>
<gene>
    <name evidence="1" type="ORF">HPB52_006350</name>
</gene>
<dbReference type="InterPro" id="IPR036875">
    <property type="entry name" value="Znf_CCHC_sf"/>
</dbReference>
<sequence length="114" mass="12034">MAAASAPTRVAASKMATRARQRASRTAFAAKRVCLLPSLNKLGHLATSRNCPAKNTTCQYCRIKGHFAAGCRKRQASVQEVAPVQDADSGTATVLSVQAAQTSPRDLRIPVVIG</sequence>
<evidence type="ECO:0000313" key="2">
    <source>
        <dbReference type="Proteomes" id="UP000821837"/>
    </source>
</evidence>
<dbReference type="GO" id="GO:0003676">
    <property type="term" value="F:nucleic acid binding"/>
    <property type="evidence" value="ECO:0007669"/>
    <property type="project" value="InterPro"/>
</dbReference>
<dbReference type="GO" id="GO:0008270">
    <property type="term" value="F:zinc ion binding"/>
    <property type="evidence" value="ECO:0007669"/>
    <property type="project" value="InterPro"/>
</dbReference>
<evidence type="ECO:0000313" key="1">
    <source>
        <dbReference type="EMBL" id="KAH7956134.1"/>
    </source>
</evidence>
<proteinExistence type="predicted"/>
<dbReference type="AlphaFoldDB" id="A0A9D4SXY7"/>
<protein>
    <submittedName>
        <fullName evidence="1">Uncharacterized protein</fullName>
    </submittedName>
</protein>
<organism evidence="1 2">
    <name type="scientific">Rhipicephalus sanguineus</name>
    <name type="common">Brown dog tick</name>
    <name type="synonym">Ixodes sanguineus</name>
    <dbReference type="NCBI Taxonomy" id="34632"/>
    <lineage>
        <taxon>Eukaryota</taxon>
        <taxon>Metazoa</taxon>
        <taxon>Ecdysozoa</taxon>
        <taxon>Arthropoda</taxon>
        <taxon>Chelicerata</taxon>
        <taxon>Arachnida</taxon>
        <taxon>Acari</taxon>
        <taxon>Parasitiformes</taxon>
        <taxon>Ixodida</taxon>
        <taxon>Ixodoidea</taxon>
        <taxon>Ixodidae</taxon>
        <taxon>Rhipicephalinae</taxon>
        <taxon>Rhipicephalus</taxon>
        <taxon>Rhipicephalus</taxon>
    </lineage>
</organism>
<comment type="caution">
    <text evidence="1">The sequence shown here is derived from an EMBL/GenBank/DDBJ whole genome shotgun (WGS) entry which is preliminary data.</text>
</comment>
<keyword evidence="2" id="KW-1185">Reference proteome</keyword>
<dbReference type="Proteomes" id="UP000821837">
    <property type="component" value="Unassembled WGS sequence"/>
</dbReference>